<organism>
    <name type="scientific">Serpula lacrymans var. lacrymans (strain S7.9)</name>
    <name type="common">Dry rot fungus</name>
    <dbReference type="NCBI Taxonomy" id="578457"/>
    <lineage>
        <taxon>Eukaryota</taxon>
        <taxon>Fungi</taxon>
        <taxon>Dikarya</taxon>
        <taxon>Basidiomycota</taxon>
        <taxon>Agaricomycotina</taxon>
        <taxon>Agaricomycetes</taxon>
        <taxon>Agaricomycetidae</taxon>
        <taxon>Boletales</taxon>
        <taxon>Coniophorineae</taxon>
        <taxon>Serpulaceae</taxon>
        <taxon>Serpula</taxon>
    </lineage>
</organism>
<gene>
    <name evidence="1" type="ORF">SERLADRAFT_456977</name>
</gene>
<name>F8NGG2_SERL9</name>
<dbReference type="EMBL" id="GL945429">
    <property type="protein sequence ID" value="EGO29349.1"/>
    <property type="molecule type" value="Genomic_DNA"/>
</dbReference>
<dbReference type="KEGG" id="sla:SERLADRAFT_456977"/>
<sequence length="67" mass="7948">IRHIFYFSFPQKCHGLVQSKIFRREQCYLVIRDWLSSQIRLPCSVCSASHNYDITLRAYFGDYSVIA</sequence>
<evidence type="ECO:0000313" key="1">
    <source>
        <dbReference type="EMBL" id="EGO29349.1"/>
    </source>
</evidence>
<reference evidence="1" key="1">
    <citation type="submission" date="2011-04" db="EMBL/GenBank/DDBJ databases">
        <title>Evolution of plant cell wall degrading machinery underlies the functional diversity of forest fungi.</title>
        <authorList>
            <consortium name="US DOE Joint Genome Institute (JGI-PGF)"/>
            <person name="Eastwood D.C."/>
            <person name="Floudas D."/>
            <person name="Binder M."/>
            <person name="Majcherczyk A."/>
            <person name="Schneider P."/>
            <person name="Aerts A."/>
            <person name="Asiegbu F.O."/>
            <person name="Baker S.E."/>
            <person name="Barry K."/>
            <person name="Bendiksby M."/>
            <person name="Blumentritt M."/>
            <person name="Coutinho P.M."/>
            <person name="Cullen D."/>
            <person name="Cullen D."/>
            <person name="Gathman A."/>
            <person name="Goodell B."/>
            <person name="Henrissat B."/>
            <person name="Ihrmark K."/>
            <person name="Kauserud H."/>
            <person name="Kohler A."/>
            <person name="LaButti K."/>
            <person name="Lapidus A."/>
            <person name="Lavin J.L."/>
            <person name="Lee Y.-H."/>
            <person name="Lindquist E."/>
            <person name="Lilly W."/>
            <person name="Lucas S."/>
            <person name="Morin E."/>
            <person name="Murat C."/>
            <person name="Oguiza J.A."/>
            <person name="Park J."/>
            <person name="Pisabarro A.G."/>
            <person name="Riley R."/>
            <person name="Rosling A."/>
            <person name="Salamov A."/>
            <person name="Schmidt O."/>
            <person name="Schmutz J."/>
            <person name="Skrede I."/>
            <person name="Stenlid J."/>
            <person name="Wiebenga A."/>
            <person name="Xie X."/>
            <person name="Kues U."/>
            <person name="Hibbett D.S."/>
            <person name="Hoffmeister D."/>
            <person name="Hogberg N."/>
            <person name="Martin F."/>
            <person name="Grigoriev I.V."/>
            <person name="Watkinson S.C."/>
        </authorList>
    </citation>
    <scope>NUCLEOTIDE SEQUENCE</scope>
    <source>
        <strain evidence="1">S7.9</strain>
    </source>
</reference>
<dbReference type="Proteomes" id="UP000008064">
    <property type="component" value="Unassembled WGS sequence"/>
</dbReference>
<dbReference type="RefSeq" id="XP_007313591.1">
    <property type="nucleotide sequence ID" value="XM_007313529.1"/>
</dbReference>
<protein>
    <submittedName>
        <fullName evidence="1">Uncharacterized protein</fullName>
    </submittedName>
</protein>
<feature type="non-terminal residue" evidence="1">
    <location>
        <position position="1"/>
    </location>
</feature>
<dbReference type="AlphaFoldDB" id="F8NGG2"/>
<proteinExistence type="predicted"/>
<accession>F8NGG2</accession>
<dbReference type="GeneID" id="18817440"/>
<dbReference type="HOGENOM" id="CLU_2819696_0_0_1"/>